<organism evidence="2 3">
    <name type="scientific">Tulasnella calospora MUT 4182</name>
    <dbReference type="NCBI Taxonomy" id="1051891"/>
    <lineage>
        <taxon>Eukaryota</taxon>
        <taxon>Fungi</taxon>
        <taxon>Dikarya</taxon>
        <taxon>Basidiomycota</taxon>
        <taxon>Agaricomycotina</taxon>
        <taxon>Agaricomycetes</taxon>
        <taxon>Cantharellales</taxon>
        <taxon>Tulasnellaceae</taxon>
        <taxon>Tulasnella</taxon>
    </lineage>
</organism>
<dbReference type="AlphaFoldDB" id="A0A0C3QMK9"/>
<keyword evidence="1" id="KW-1133">Transmembrane helix</keyword>
<sequence length="337" mass="37672">MNTCSIDLLQVATNSTIQALYCAADDYPECFGLCPNPDLSGIGVRIAFYSQSFMNAMLIFLSPEDAAAGAWASTILTGALVIPALRSKMQRELTLHHATLVLNFCTLSTIASVAAAPMVPIWRVVRRRRGSDVAAYQQEQDERARGRIILSLALGAQIVLQWIWTVLMFVDPFYAQNPCSGGTVIVYIAGFRKADDINKQFASWAVWLLLCISSSLIFGVVMVFSCPSEVHETPLKYDHIESDTSTVKGRIIRWLQCIKHFLYPKGEDLLWERWWIRISQMFAFAIVIGFVTLSELQITENNVLSGENAIWSFSQSAAVFLALSPIWPIGVAWLRKH</sequence>
<keyword evidence="1" id="KW-0472">Membrane</keyword>
<reference evidence="2 3" key="1">
    <citation type="submission" date="2014-04" db="EMBL/GenBank/DDBJ databases">
        <authorList>
            <consortium name="DOE Joint Genome Institute"/>
            <person name="Kuo A."/>
            <person name="Girlanda M."/>
            <person name="Perotto S."/>
            <person name="Kohler A."/>
            <person name="Nagy L.G."/>
            <person name="Floudas D."/>
            <person name="Copeland A."/>
            <person name="Barry K.W."/>
            <person name="Cichocki N."/>
            <person name="Veneault-Fourrey C."/>
            <person name="LaButti K."/>
            <person name="Lindquist E.A."/>
            <person name="Lipzen A."/>
            <person name="Lundell T."/>
            <person name="Morin E."/>
            <person name="Murat C."/>
            <person name="Sun H."/>
            <person name="Tunlid A."/>
            <person name="Henrissat B."/>
            <person name="Grigoriev I.V."/>
            <person name="Hibbett D.S."/>
            <person name="Martin F."/>
            <person name="Nordberg H.P."/>
            <person name="Cantor M.N."/>
            <person name="Hua S.X."/>
        </authorList>
    </citation>
    <scope>NUCLEOTIDE SEQUENCE [LARGE SCALE GENOMIC DNA]</scope>
    <source>
        <strain evidence="2 3">MUT 4182</strain>
    </source>
</reference>
<reference evidence="3" key="2">
    <citation type="submission" date="2015-01" db="EMBL/GenBank/DDBJ databases">
        <title>Evolutionary Origins and Diversification of the Mycorrhizal Mutualists.</title>
        <authorList>
            <consortium name="DOE Joint Genome Institute"/>
            <consortium name="Mycorrhizal Genomics Consortium"/>
            <person name="Kohler A."/>
            <person name="Kuo A."/>
            <person name="Nagy L.G."/>
            <person name="Floudas D."/>
            <person name="Copeland A."/>
            <person name="Barry K.W."/>
            <person name="Cichocki N."/>
            <person name="Veneault-Fourrey C."/>
            <person name="LaButti K."/>
            <person name="Lindquist E.A."/>
            <person name="Lipzen A."/>
            <person name="Lundell T."/>
            <person name="Morin E."/>
            <person name="Murat C."/>
            <person name="Riley R."/>
            <person name="Ohm R."/>
            <person name="Sun H."/>
            <person name="Tunlid A."/>
            <person name="Henrissat B."/>
            <person name="Grigoriev I.V."/>
            <person name="Hibbett D.S."/>
            <person name="Martin F."/>
        </authorList>
    </citation>
    <scope>NUCLEOTIDE SEQUENCE [LARGE SCALE GENOMIC DNA]</scope>
    <source>
        <strain evidence="3">MUT 4182</strain>
    </source>
</reference>
<evidence type="ECO:0000313" key="2">
    <source>
        <dbReference type="EMBL" id="KIO28114.1"/>
    </source>
</evidence>
<keyword evidence="1" id="KW-0812">Transmembrane</keyword>
<keyword evidence="3" id="KW-1185">Reference proteome</keyword>
<feature type="transmembrane region" description="Helical" evidence="1">
    <location>
        <begin position="68"/>
        <end position="85"/>
    </location>
</feature>
<proteinExistence type="predicted"/>
<feature type="transmembrane region" description="Helical" evidence="1">
    <location>
        <begin position="97"/>
        <end position="119"/>
    </location>
</feature>
<feature type="transmembrane region" description="Helical" evidence="1">
    <location>
        <begin position="204"/>
        <end position="226"/>
    </location>
</feature>
<dbReference type="HOGENOM" id="CLU_040314_0_0_1"/>
<feature type="transmembrane region" description="Helical" evidence="1">
    <location>
        <begin position="274"/>
        <end position="293"/>
    </location>
</feature>
<accession>A0A0C3QMK9</accession>
<gene>
    <name evidence="2" type="ORF">M407DRAFT_231387</name>
</gene>
<evidence type="ECO:0000256" key="1">
    <source>
        <dbReference type="SAM" id="Phobius"/>
    </source>
</evidence>
<name>A0A0C3QMK9_9AGAM</name>
<dbReference type="EMBL" id="KN822999">
    <property type="protein sequence ID" value="KIO28114.1"/>
    <property type="molecule type" value="Genomic_DNA"/>
</dbReference>
<dbReference type="OrthoDB" id="5427664at2759"/>
<dbReference type="Proteomes" id="UP000054248">
    <property type="component" value="Unassembled WGS sequence"/>
</dbReference>
<feature type="non-terminal residue" evidence="2">
    <location>
        <position position="337"/>
    </location>
</feature>
<protein>
    <submittedName>
        <fullName evidence="2">Uncharacterized protein</fullName>
    </submittedName>
</protein>
<evidence type="ECO:0000313" key="3">
    <source>
        <dbReference type="Proteomes" id="UP000054248"/>
    </source>
</evidence>
<feature type="transmembrane region" description="Helical" evidence="1">
    <location>
        <begin position="313"/>
        <end position="334"/>
    </location>
</feature>
<feature type="transmembrane region" description="Helical" evidence="1">
    <location>
        <begin position="148"/>
        <end position="170"/>
    </location>
</feature>